<dbReference type="AlphaFoldDB" id="A0A543JCR3"/>
<dbReference type="Gene3D" id="3.50.50.60">
    <property type="entry name" value="FAD/NAD(P)-binding domain"/>
    <property type="match status" value="2"/>
</dbReference>
<keyword evidence="2" id="KW-1185">Reference proteome</keyword>
<protein>
    <submittedName>
        <fullName evidence="1">Phytoene dehydrogenase-like protein</fullName>
    </submittedName>
</protein>
<evidence type="ECO:0000313" key="1">
    <source>
        <dbReference type="EMBL" id="TQM80600.1"/>
    </source>
</evidence>
<dbReference type="GO" id="GO:0005829">
    <property type="term" value="C:cytosol"/>
    <property type="evidence" value="ECO:0007669"/>
    <property type="project" value="TreeGrafter"/>
</dbReference>
<sequence length="506" mass="54588">MDTYDVVVVGGGHNALVAASYLARAGRTVLVLEKLDHVGGAAVSEQAFPGVPARLSRYSYLVSLLPDRIVADLGLRVALRSRAASSYTPGGDLLVERVPGEATAASFRALTGSDAEWERWRRWYDDLAVLAEALSPTMLEPLLSREHARLRVDSVARMRLWDQVVERPLGETLEELFADDVVRGVVATDALIGTHTSLHDLKANRCFLYHVIGNGTGEWQVPVGGMGAVTGELLRVAREAGAEVVTGAEVTRVEVDGVTGEVEYDGRTVGAKFVLSGVAPSTLDLLRGRPARSVAEGCQVKVNMLLERLPRFRSGVDPRVAFAGTLHIDESYRQLETAYRESAAGQVPSVLPSEMYCHTLTDPSILAPELVERGWHTLTLFGLHTPAALFEQDNAGLRDELVGRYLAGLDAHLAEPIESCLARDADGRPCLEARTPLDLEAELGLPRGNIFHDELAWPFAEHEDEVGRWGVETDVANLFVCGAGARRGGGVSGIAGHNAAMAVLER</sequence>
<dbReference type="PANTHER" id="PTHR10668">
    <property type="entry name" value="PHYTOENE DEHYDROGENASE"/>
    <property type="match status" value="1"/>
</dbReference>
<organism evidence="1 2">
    <name type="scientific">Saccharothrix saharensis</name>
    <dbReference type="NCBI Taxonomy" id="571190"/>
    <lineage>
        <taxon>Bacteria</taxon>
        <taxon>Bacillati</taxon>
        <taxon>Actinomycetota</taxon>
        <taxon>Actinomycetes</taxon>
        <taxon>Pseudonocardiales</taxon>
        <taxon>Pseudonocardiaceae</taxon>
        <taxon>Saccharothrix</taxon>
    </lineage>
</organism>
<dbReference type="InterPro" id="IPR036188">
    <property type="entry name" value="FAD/NAD-bd_sf"/>
</dbReference>
<reference evidence="1 2" key="1">
    <citation type="submission" date="2019-06" db="EMBL/GenBank/DDBJ databases">
        <title>Sequencing the genomes of 1000 actinobacteria strains.</title>
        <authorList>
            <person name="Klenk H.-P."/>
        </authorList>
    </citation>
    <scope>NUCLEOTIDE SEQUENCE [LARGE SCALE GENOMIC DNA]</scope>
    <source>
        <strain evidence="1 2">DSM 45456</strain>
    </source>
</reference>
<dbReference type="SUPFAM" id="SSF51905">
    <property type="entry name" value="FAD/NAD(P)-binding domain"/>
    <property type="match status" value="1"/>
</dbReference>
<evidence type="ECO:0000313" key="2">
    <source>
        <dbReference type="Proteomes" id="UP000316628"/>
    </source>
</evidence>
<comment type="caution">
    <text evidence="1">The sequence shown here is derived from an EMBL/GenBank/DDBJ whole genome shotgun (WGS) entry which is preliminary data.</text>
</comment>
<gene>
    <name evidence="1" type="ORF">FHX81_2938</name>
</gene>
<accession>A0A543JCR3</accession>
<proteinExistence type="predicted"/>
<dbReference type="EMBL" id="VFPP01000001">
    <property type="protein sequence ID" value="TQM80600.1"/>
    <property type="molecule type" value="Genomic_DNA"/>
</dbReference>
<name>A0A543JCR3_9PSEU</name>
<dbReference type="OrthoDB" id="9774675at2"/>
<dbReference type="Pfam" id="PF13450">
    <property type="entry name" value="NAD_binding_8"/>
    <property type="match status" value="1"/>
</dbReference>
<dbReference type="Proteomes" id="UP000316628">
    <property type="component" value="Unassembled WGS sequence"/>
</dbReference>
<dbReference type="PANTHER" id="PTHR10668:SF103">
    <property type="entry name" value="PYRIDINE NUCLEOTIDE-DISULFIDE OXIDOREDUCTASE DOMAIN-CONTAINING PROTEIN 2"/>
    <property type="match status" value="1"/>
</dbReference>
<dbReference type="RefSeq" id="WP_141978675.1">
    <property type="nucleotide sequence ID" value="NZ_VFPP01000001.1"/>
</dbReference>